<accession>K4AHZ1</accession>
<dbReference type="EMBL" id="AGNK02006118">
    <property type="status" value="NOT_ANNOTATED_CDS"/>
    <property type="molecule type" value="Genomic_DNA"/>
</dbReference>
<sequence length="53" mass="5815">MEEMNSGISIVNIASIINEPTSTLDYCYYEPPINLSGDEEEIGHGSNGKIGRR</sequence>
<reference evidence="2" key="1">
    <citation type="journal article" date="2012" name="Nat. Biotechnol.">
        <title>Reference genome sequence of the model plant Setaria.</title>
        <authorList>
            <person name="Bennetzen J.L."/>
            <person name="Schmutz J."/>
            <person name="Wang H."/>
            <person name="Percifield R."/>
            <person name="Hawkins J."/>
            <person name="Pontaroli A.C."/>
            <person name="Estep M."/>
            <person name="Feng L."/>
            <person name="Vaughn J.N."/>
            <person name="Grimwood J."/>
            <person name="Jenkins J."/>
            <person name="Barry K."/>
            <person name="Lindquist E."/>
            <person name="Hellsten U."/>
            <person name="Deshpande S."/>
            <person name="Wang X."/>
            <person name="Wu X."/>
            <person name="Mitros T."/>
            <person name="Triplett J."/>
            <person name="Yang X."/>
            <person name="Ye C.Y."/>
            <person name="Mauro-Herrera M."/>
            <person name="Wang L."/>
            <person name="Li P."/>
            <person name="Sharma M."/>
            <person name="Sharma R."/>
            <person name="Ronald P.C."/>
            <person name="Panaud O."/>
            <person name="Kellogg E.A."/>
            <person name="Brutnell T.P."/>
            <person name="Doust A.N."/>
            <person name="Tuskan G.A."/>
            <person name="Rokhsar D."/>
            <person name="Devos K.M."/>
        </authorList>
    </citation>
    <scope>NUCLEOTIDE SEQUENCE [LARGE SCALE GENOMIC DNA]</scope>
    <source>
        <strain evidence="2">cv. Yugu1</strain>
    </source>
</reference>
<dbReference type="Gramene" id="KQK92411">
    <property type="protein sequence ID" value="KQK92411"/>
    <property type="gene ID" value="SETIT_038498mg"/>
</dbReference>
<dbReference type="HOGENOM" id="CLU_3072325_0_0_1"/>
<dbReference type="Proteomes" id="UP000004995">
    <property type="component" value="Unassembled WGS sequence"/>
</dbReference>
<organism evidence="1 2">
    <name type="scientific">Setaria italica</name>
    <name type="common">Foxtail millet</name>
    <name type="synonym">Panicum italicum</name>
    <dbReference type="NCBI Taxonomy" id="4555"/>
    <lineage>
        <taxon>Eukaryota</taxon>
        <taxon>Viridiplantae</taxon>
        <taxon>Streptophyta</taxon>
        <taxon>Embryophyta</taxon>
        <taxon>Tracheophyta</taxon>
        <taxon>Spermatophyta</taxon>
        <taxon>Magnoliopsida</taxon>
        <taxon>Liliopsida</taxon>
        <taxon>Poales</taxon>
        <taxon>Poaceae</taxon>
        <taxon>PACMAD clade</taxon>
        <taxon>Panicoideae</taxon>
        <taxon>Panicodae</taxon>
        <taxon>Paniceae</taxon>
        <taxon>Cenchrinae</taxon>
        <taxon>Setaria</taxon>
    </lineage>
</organism>
<proteinExistence type="predicted"/>
<name>K4AHZ1_SETIT</name>
<dbReference type="InParanoid" id="K4AHZ1"/>
<reference evidence="1" key="2">
    <citation type="submission" date="2018-08" db="UniProtKB">
        <authorList>
            <consortium name="EnsemblPlants"/>
        </authorList>
    </citation>
    <scope>IDENTIFICATION</scope>
    <source>
        <strain evidence="1">Yugu1</strain>
    </source>
</reference>
<evidence type="ECO:0000313" key="2">
    <source>
        <dbReference type="Proteomes" id="UP000004995"/>
    </source>
</evidence>
<dbReference type="EnsemblPlants" id="KQK92411">
    <property type="protein sequence ID" value="KQK92411"/>
    <property type="gene ID" value="SETIT_038498mg"/>
</dbReference>
<protein>
    <submittedName>
        <fullName evidence="1">Uncharacterized protein</fullName>
    </submittedName>
</protein>
<keyword evidence="2" id="KW-1185">Reference proteome</keyword>
<evidence type="ECO:0000313" key="1">
    <source>
        <dbReference type="EnsemblPlants" id="KQK92411"/>
    </source>
</evidence>
<dbReference type="AlphaFoldDB" id="K4AHZ1"/>